<keyword evidence="6" id="KW-1185">Reference proteome</keyword>
<dbReference type="EMBL" id="CP108057">
    <property type="protein sequence ID" value="WUO50090.1"/>
    <property type="molecule type" value="Genomic_DNA"/>
</dbReference>
<dbReference type="PRINTS" id="PR00038">
    <property type="entry name" value="HTHLUXR"/>
</dbReference>
<dbReference type="SUPFAM" id="SSF52540">
    <property type="entry name" value="P-loop containing nucleoside triphosphate hydrolases"/>
    <property type="match status" value="1"/>
</dbReference>
<keyword evidence="2" id="KW-0067">ATP-binding</keyword>
<dbReference type="CDD" id="cd06170">
    <property type="entry name" value="LuxR_C_like"/>
    <property type="match status" value="1"/>
</dbReference>
<dbReference type="Gene3D" id="1.25.40.10">
    <property type="entry name" value="Tetratricopeptide repeat domain"/>
    <property type="match status" value="1"/>
</dbReference>
<gene>
    <name evidence="5" type="ORF">OHU17_31995</name>
</gene>
<feature type="region of interest" description="Disordered" evidence="3">
    <location>
        <begin position="479"/>
        <end position="506"/>
    </location>
</feature>
<dbReference type="InterPro" id="IPR016032">
    <property type="entry name" value="Sig_transdc_resp-reg_C-effctor"/>
</dbReference>
<dbReference type="SUPFAM" id="SSF48452">
    <property type="entry name" value="TPR-like"/>
    <property type="match status" value="1"/>
</dbReference>
<protein>
    <submittedName>
        <fullName evidence="5">AAA family ATPase</fullName>
    </submittedName>
</protein>
<name>A0ABZ1RVE4_9ACTN</name>
<dbReference type="SMART" id="SM00421">
    <property type="entry name" value="HTH_LUXR"/>
    <property type="match status" value="1"/>
</dbReference>
<feature type="region of interest" description="Disordered" evidence="3">
    <location>
        <begin position="1"/>
        <end position="24"/>
    </location>
</feature>
<dbReference type="InterPro" id="IPR041664">
    <property type="entry name" value="AAA_16"/>
</dbReference>
<dbReference type="PANTHER" id="PTHR16305">
    <property type="entry name" value="TESTICULAR SOLUBLE ADENYLYL CYCLASE"/>
    <property type="match status" value="1"/>
</dbReference>
<reference evidence="5" key="1">
    <citation type="submission" date="2022-10" db="EMBL/GenBank/DDBJ databases">
        <title>The complete genomes of actinobacterial strains from the NBC collection.</title>
        <authorList>
            <person name="Joergensen T.S."/>
            <person name="Alvarez Arevalo M."/>
            <person name="Sterndorff E.B."/>
            <person name="Faurdal D."/>
            <person name="Vuksanovic O."/>
            <person name="Mourched A.-S."/>
            <person name="Charusanti P."/>
            <person name="Shaw S."/>
            <person name="Blin K."/>
            <person name="Weber T."/>
        </authorList>
    </citation>
    <scope>NUCLEOTIDE SEQUENCE</scope>
    <source>
        <strain evidence="5">NBC_00283</strain>
    </source>
</reference>
<keyword evidence="1" id="KW-0547">Nucleotide-binding</keyword>
<dbReference type="PANTHER" id="PTHR16305:SF28">
    <property type="entry name" value="GUANYLATE CYCLASE DOMAIN-CONTAINING PROTEIN"/>
    <property type="match status" value="1"/>
</dbReference>
<dbReference type="InterPro" id="IPR027417">
    <property type="entry name" value="P-loop_NTPase"/>
</dbReference>
<evidence type="ECO:0000256" key="1">
    <source>
        <dbReference type="ARBA" id="ARBA00022741"/>
    </source>
</evidence>
<dbReference type="Proteomes" id="UP001432075">
    <property type="component" value="Chromosome"/>
</dbReference>
<proteinExistence type="predicted"/>
<evidence type="ECO:0000313" key="6">
    <source>
        <dbReference type="Proteomes" id="UP001432075"/>
    </source>
</evidence>
<dbReference type="InterPro" id="IPR011990">
    <property type="entry name" value="TPR-like_helical_dom_sf"/>
</dbReference>
<dbReference type="Pfam" id="PF00196">
    <property type="entry name" value="GerE"/>
    <property type="match status" value="1"/>
</dbReference>
<dbReference type="InterPro" id="IPR000792">
    <property type="entry name" value="Tscrpt_reg_LuxR_C"/>
</dbReference>
<dbReference type="RefSeq" id="WP_328777037.1">
    <property type="nucleotide sequence ID" value="NZ_CP108057.1"/>
</dbReference>
<evidence type="ECO:0000256" key="3">
    <source>
        <dbReference type="SAM" id="MobiDB-lite"/>
    </source>
</evidence>
<accession>A0ABZ1RVE4</accession>
<dbReference type="Gene3D" id="3.40.50.300">
    <property type="entry name" value="P-loop containing nucleotide triphosphate hydrolases"/>
    <property type="match status" value="1"/>
</dbReference>
<dbReference type="Pfam" id="PF13191">
    <property type="entry name" value="AAA_16"/>
    <property type="match status" value="1"/>
</dbReference>
<feature type="domain" description="HTH luxR-type" evidence="4">
    <location>
        <begin position="928"/>
        <end position="995"/>
    </location>
</feature>
<dbReference type="PROSITE" id="PS50043">
    <property type="entry name" value="HTH_LUXR_2"/>
    <property type="match status" value="1"/>
</dbReference>
<organism evidence="5 6">
    <name type="scientific">Streptomyces goshikiensis</name>
    <dbReference type="NCBI Taxonomy" id="1942"/>
    <lineage>
        <taxon>Bacteria</taxon>
        <taxon>Bacillati</taxon>
        <taxon>Actinomycetota</taxon>
        <taxon>Actinomycetes</taxon>
        <taxon>Kitasatosporales</taxon>
        <taxon>Streptomycetaceae</taxon>
        <taxon>Streptomyces</taxon>
    </lineage>
</organism>
<dbReference type="InterPro" id="IPR036388">
    <property type="entry name" value="WH-like_DNA-bd_sf"/>
</dbReference>
<dbReference type="SUPFAM" id="SSF46894">
    <property type="entry name" value="C-terminal effector domain of the bipartite response regulators"/>
    <property type="match status" value="1"/>
</dbReference>
<sequence>MFESWPALPDDDRGAAGPHEGLRTGPAQLIGRAAEMGRITAALTAARAGRGGAIFVTGEPGVGKTRLAAEALAAAAAAGMATSRGRASAVGSPVPYRPLVEALFLLARTGLLPGPDALGHHGPVLARLLGDERDPAAAASHVMVGETVLRLLGSVGEARGCLLVLDDLHDADAGTLAVLEYLLDNIGQQPAALLLVAGRACGAAAELAARARQRGAATALDLGPLDHPEVRLLVATELGVTPGAVCPELLRRTVAGSAGIPFVVKELAHDLAGRAGRRGRQGPGAPAVPAGVTDTVRRQAAGLGPLGAELLGMAALFGRSFPLPVLERALGRDHGELSAVLRAAVASYLITPDGPGTQWYAFRYRLAAEALLDGLGPGERAGYARRAVRALTALHPGLPGAWCAPAARLYEHAGDAREAVRLYGEAARREMDEGAVERALELLTRAHCLLEPGTTSPEAHATLLERLLDAVACSGRLDRVPAQTGPDEEGGGGDGDGGGDECGATHHLPARRRAGLHARLSEIATLRGRPARARAHLDTARRLLDAHPSEAHTPVVDLAAAHVELSRVAPDRLATAAALARRAVEGAQGAGLPDVAGRALLLLGRLERDQDEPAAVAHFSRARAIALARHLPVLRVRAEMELATVAASHDDRPTRVERTRREALRMGLLPLAHEAGLVLALDRIRRCAFEEARDLIDDAAADAARLGLGRTLAALRLAEAVRCAHQGRRPEMREALERLTPLLDAEPTARALSYGLARAFCSLLEERYDAARQEFAQALAHDAENPSAGDFGRHGVILLLGVLDGRMGRRHLAAAARASAGGTRWNHQFAGLAQAVLLGREGRPEEATAVAGKALEAAELYPMARRLCLRLVARAAYEDGWGEPVDWLREAEEYFHGAGLRAAAGACRALLRGMGASVRQRRTGTEEVPDGLRRCGVTAREFEVARLVAVRTSNKDIAARLHISLRTVEKHVANLLRKTGHPNRTAFADSAHDLTR</sequence>
<evidence type="ECO:0000259" key="4">
    <source>
        <dbReference type="PROSITE" id="PS50043"/>
    </source>
</evidence>
<evidence type="ECO:0000256" key="2">
    <source>
        <dbReference type="ARBA" id="ARBA00022840"/>
    </source>
</evidence>
<dbReference type="Gene3D" id="1.10.10.10">
    <property type="entry name" value="Winged helix-like DNA-binding domain superfamily/Winged helix DNA-binding domain"/>
    <property type="match status" value="1"/>
</dbReference>
<evidence type="ECO:0000313" key="5">
    <source>
        <dbReference type="EMBL" id="WUO50090.1"/>
    </source>
</evidence>